<dbReference type="SUPFAM" id="SSF52266">
    <property type="entry name" value="SGNH hydrolase"/>
    <property type="match status" value="1"/>
</dbReference>
<dbReference type="AlphaFoldDB" id="A0A4U0PG83"/>
<dbReference type="InterPro" id="IPR036514">
    <property type="entry name" value="SGNH_hydro_sf"/>
</dbReference>
<dbReference type="GO" id="GO:0016298">
    <property type="term" value="F:lipase activity"/>
    <property type="evidence" value="ECO:0007669"/>
    <property type="project" value="InterPro"/>
</dbReference>
<organism evidence="2 3">
    <name type="scientific">Chitiniphilus eburneus</name>
    <dbReference type="NCBI Taxonomy" id="2571148"/>
    <lineage>
        <taxon>Bacteria</taxon>
        <taxon>Pseudomonadati</taxon>
        <taxon>Pseudomonadota</taxon>
        <taxon>Betaproteobacteria</taxon>
        <taxon>Neisseriales</taxon>
        <taxon>Chitinibacteraceae</taxon>
        <taxon>Chitiniphilus</taxon>
    </lineage>
</organism>
<dbReference type="Pfam" id="PF00657">
    <property type="entry name" value="Lipase_GDSL"/>
    <property type="match status" value="1"/>
</dbReference>
<dbReference type="InterPro" id="IPR001087">
    <property type="entry name" value="GDSL"/>
</dbReference>
<dbReference type="Proteomes" id="UP000310016">
    <property type="component" value="Unassembled WGS sequence"/>
</dbReference>
<dbReference type="Gene3D" id="3.40.50.1110">
    <property type="entry name" value="SGNH hydrolase"/>
    <property type="match status" value="1"/>
</dbReference>
<gene>
    <name evidence="2" type="ORF">FAZ21_17475</name>
</gene>
<dbReference type="PANTHER" id="PTHR45648">
    <property type="entry name" value="GDSL LIPASE/ACYLHYDROLASE FAMILY PROTEIN (AFU_ORTHOLOGUE AFUA_4G14700)"/>
    <property type="match status" value="1"/>
</dbReference>
<keyword evidence="3" id="KW-1185">Reference proteome</keyword>
<proteinExistence type="predicted"/>
<protein>
    <recommendedName>
        <fullName evidence="4">GDSL family lipase</fullName>
    </recommendedName>
</protein>
<dbReference type="InterPro" id="IPR008265">
    <property type="entry name" value="Lipase_GDSL_AS"/>
</dbReference>
<evidence type="ECO:0000313" key="2">
    <source>
        <dbReference type="EMBL" id="TJZ66112.1"/>
    </source>
</evidence>
<dbReference type="PROSITE" id="PS01098">
    <property type="entry name" value="LIPASE_GDSL_SER"/>
    <property type="match status" value="1"/>
</dbReference>
<evidence type="ECO:0000256" key="1">
    <source>
        <dbReference type="ARBA" id="ARBA00022801"/>
    </source>
</evidence>
<evidence type="ECO:0008006" key="4">
    <source>
        <dbReference type="Google" id="ProtNLM"/>
    </source>
</evidence>
<keyword evidence="1" id="KW-0378">Hydrolase</keyword>
<dbReference type="PANTHER" id="PTHR45648:SF22">
    <property type="entry name" value="GDSL LIPASE_ACYLHYDROLASE FAMILY PROTEIN (AFU_ORTHOLOGUE AFUA_4G14700)"/>
    <property type="match status" value="1"/>
</dbReference>
<name>A0A4U0PG83_9NEIS</name>
<dbReference type="InterPro" id="IPR051058">
    <property type="entry name" value="GDSL_Est/Lipase"/>
</dbReference>
<dbReference type="GO" id="GO:0006629">
    <property type="term" value="P:lipid metabolic process"/>
    <property type="evidence" value="ECO:0007669"/>
    <property type="project" value="InterPro"/>
</dbReference>
<accession>A0A4U0PG83</accession>
<comment type="caution">
    <text evidence="2">The sequence shown here is derived from an EMBL/GenBank/DDBJ whole genome shotgun (WGS) entry which is preliminary data.</text>
</comment>
<sequence>MTACFVSCQCSDTCTPHRPGAPIRPAFAAARKKPQIKEIFVIRMTLRTRPLAAMLAALFLAACGGDGVESVNETPPSHSAGYTQIVAFGDSLTDAGTFNPTTADADPSNDSASGLMFTTKPGGTWAGYIAANLGLPLTPNQQVNFGIVGAGGKVTELGGTDYAEGGARLEVDAANGGVATQTIPGVGTVPVQGATSRSIKTQIDDYLAEHGGAFNDGQLVLIQAGANDFFNFFSTTPPANLQAAAPAFLQATVTSVVTQIGRLKAAGATHIIYANLPELGYTPQFLALGPTTAGLATQLSASYNAAVAQQLAAMDVMVFDTAKLIRDVVASPATYGFANVTTPACNSYTTPGNPATLSALICSPNTLVAPKADLTYLFADGIHPTARAHAIWADQVTASLLATEVASVH</sequence>
<dbReference type="CDD" id="cd01847">
    <property type="entry name" value="Triacylglycerol_lipase_like"/>
    <property type="match status" value="1"/>
</dbReference>
<evidence type="ECO:0000313" key="3">
    <source>
        <dbReference type="Proteomes" id="UP000310016"/>
    </source>
</evidence>
<dbReference type="OrthoDB" id="5292073at2"/>
<reference evidence="2 3" key="1">
    <citation type="submission" date="2019-04" db="EMBL/GenBank/DDBJ databases">
        <title>Chitiniphilus eburnea sp. nov., a novel chitinolytic bacterium isolated from aquaculture sludge.</title>
        <authorList>
            <person name="Sheng M."/>
        </authorList>
    </citation>
    <scope>NUCLEOTIDE SEQUENCE [LARGE SCALE GENOMIC DNA]</scope>
    <source>
        <strain evidence="2 3">HX-2-15</strain>
    </source>
</reference>
<dbReference type="EMBL" id="SUMF01000033">
    <property type="protein sequence ID" value="TJZ66112.1"/>
    <property type="molecule type" value="Genomic_DNA"/>
</dbReference>